<dbReference type="Proteomes" id="UP000748108">
    <property type="component" value="Unassembled WGS sequence"/>
</dbReference>
<comment type="caution">
    <text evidence="1">The sequence shown here is derived from an EMBL/GenBank/DDBJ whole genome shotgun (WGS) entry which is preliminary data.</text>
</comment>
<gene>
    <name evidence="1" type="ORF">KM312_12715</name>
</gene>
<name>A0A947CZ88_HYDSH</name>
<evidence type="ECO:0000313" key="2">
    <source>
        <dbReference type="Proteomes" id="UP000748108"/>
    </source>
</evidence>
<protein>
    <submittedName>
        <fullName evidence="1">Uncharacterized protein</fullName>
    </submittedName>
</protein>
<sequence length="56" mass="6239">MCVFFRVSDAAFRSGWSLSARIVSRTRFRTASLTRPVPFSTWETVAIDTPAARATS</sequence>
<proteinExistence type="predicted"/>
<evidence type="ECO:0000313" key="1">
    <source>
        <dbReference type="EMBL" id="MBT9283475.1"/>
    </source>
</evidence>
<organism evidence="1 2">
    <name type="scientific">Hydrogenibacillus schlegelii</name>
    <name type="common">Bacillus schlegelii</name>
    <dbReference type="NCBI Taxonomy" id="1484"/>
    <lineage>
        <taxon>Bacteria</taxon>
        <taxon>Bacillati</taxon>
        <taxon>Bacillota</taxon>
        <taxon>Bacilli</taxon>
        <taxon>Bacillales</taxon>
        <taxon>Bacillales Family X. Incertae Sedis</taxon>
        <taxon>Hydrogenibacillus</taxon>
    </lineage>
</organism>
<dbReference type="EMBL" id="JAHHQF010000101">
    <property type="protein sequence ID" value="MBT9283475.1"/>
    <property type="molecule type" value="Genomic_DNA"/>
</dbReference>
<accession>A0A947CZ88</accession>
<reference evidence="1" key="1">
    <citation type="journal article" date="2021" name="Microbiology">
        <title>Metagenomic Analysis of the Microbial Community in the Underground Coal Fire Area (Kemerovo Region, Russia) Revealed Predominance of Thermophilic Members of the Phyla Deinococcus-thermus, Aquificae, and Firmicutes.</title>
        <authorList>
            <person name="Kadnikov V."/>
            <person name="Mardanov A.V."/>
            <person name="Beletsky A.V."/>
            <person name="Karnachuk O.V."/>
            <person name="Ravin N.V."/>
        </authorList>
    </citation>
    <scope>NUCLEOTIDE SEQUENCE</scope>
    <source>
        <strain evidence="1">RBS10-49</strain>
    </source>
</reference>
<dbReference type="AlphaFoldDB" id="A0A947CZ88"/>